<evidence type="ECO:0000313" key="1">
    <source>
        <dbReference type="EMBL" id="CAB3252117.1"/>
    </source>
</evidence>
<evidence type="ECO:0000313" key="2">
    <source>
        <dbReference type="Proteomes" id="UP000494256"/>
    </source>
</evidence>
<protein>
    <submittedName>
        <fullName evidence="1">Uncharacterized protein</fullName>
    </submittedName>
</protein>
<accession>A0A8S1B1T0</accession>
<name>A0A8S1B1T0_ARCPL</name>
<reference evidence="1 2" key="1">
    <citation type="submission" date="2020-04" db="EMBL/GenBank/DDBJ databases">
        <authorList>
            <person name="Wallbank WR R."/>
            <person name="Pardo Diaz C."/>
            <person name="Kozak K."/>
            <person name="Martin S."/>
            <person name="Jiggins C."/>
            <person name="Moest M."/>
            <person name="Warren A I."/>
            <person name="Byers J.R.P. K."/>
            <person name="Montejo-Kovacevich G."/>
            <person name="Yen C E."/>
        </authorList>
    </citation>
    <scope>NUCLEOTIDE SEQUENCE [LARGE SCALE GENOMIC DNA]</scope>
</reference>
<comment type="caution">
    <text evidence="1">The sequence shown here is derived from an EMBL/GenBank/DDBJ whole genome shotgun (WGS) entry which is preliminary data.</text>
</comment>
<dbReference type="OrthoDB" id="7491744at2759"/>
<organism evidence="1 2">
    <name type="scientific">Arctia plantaginis</name>
    <name type="common">Wood tiger moth</name>
    <name type="synonym">Phalaena plantaginis</name>
    <dbReference type="NCBI Taxonomy" id="874455"/>
    <lineage>
        <taxon>Eukaryota</taxon>
        <taxon>Metazoa</taxon>
        <taxon>Ecdysozoa</taxon>
        <taxon>Arthropoda</taxon>
        <taxon>Hexapoda</taxon>
        <taxon>Insecta</taxon>
        <taxon>Pterygota</taxon>
        <taxon>Neoptera</taxon>
        <taxon>Endopterygota</taxon>
        <taxon>Lepidoptera</taxon>
        <taxon>Glossata</taxon>
        <taxon>Ditrysia</taxon>
        <taxon>Noctuoidea</taxon>
        <taxon>Erebidae</taxon>
        <taxon>Arctiinae</taxon>
        <taxon>Arctia</taxon>
    </lineage>
</organism>
<dbReference type="EMBL" id="CADEBD010000364">
    <property type="protein sequence ID" value="CAB3252117.1"/>
    <property type="molecule type" value="Genomic_DNA"/>
</dbReference>
<sequence length="108" mass="12292">MRCTGKMPETVCVQNQLSSLAQIGANHRSSNTTLQKTMHNQHPRNPQLLALFPSSPLPFFWVSDSWRSQKVGSPSPREIGVPFPVLSRFIKAGFWERSEIPVQYTMHQ</sequence>
<dbReference type="Proteomes" id="UP000494256">
    <property type="component" value="Unassembled WGS sequence"/>
</dbReference>
<gene>
    <name evidence="1" type="ORF">APLA_LOCUS13930</name>
</gene>
<proteinExistence type="predicted"/>
<dbReference type="AlphaFoldDB" id="A0A8S1B1T0"/>